<feature type="signal peptide" evidence="1">
    <location>
        <begin position="1"/>
        <end position="26"/>
    </location>
</feature>
<accession>A0A1E5B9R2</accession>
<gene>
    <name evidence="2" type="ORF">A1QO_15095</name>
</gene>
<dbReference type="Proteomes" id="UP000094741">
    <property type="component" value="Unassembled WGS sequence"/>
</dbReference>
<feature type="chain" id="PRO_5009171344" description="Cytochrome P460 domain-containing protein" evidence="1">
    <location>
        <begin position="27"/>
        <end position="177"/>
    </location>
</feature>
<protein>
    <recommendedName>
        <fullName evidence="4">Cytochrome P460 domain-containing protein</fullName>
    </recommendedName>
</protein>
<sequence>MQAFIRLVAVFAGALALFTTTNLVYAESDASFPEGWDQWPIVKESVNLPADTVLPPDTSLFIQESVRAYAWINNGQGSPLTIRVNPEKLEQYQTHGPYTDGPTVVAVSEVQGIVWVTEHIDGLALYGSYDREGKDITSMHPSLQPSFCENCHTTYKDICINGTCAEPVLSPYTDNKD</sequence>
<keyword evidence="1" id="KW-0732">Signal</keyword>
<organism evidence="2 3">
    <name type="scientific">Vibrio genomosp. F10 str. ZF-129</name>
    <dbReference type="NCBI Taxonomy" id="1187848"/>
    <lineage>
        <taxon>Bacteria</taxon>
        <taxon>Pseudomonadati</taxon>
        <taxon>Pseudomonadota</taxon>
        <taxon>Gammaproteobacteria</taxon>
        <taxon>Vibrionales</taxon>
        <taxon>Vibrionaceae</taxon>
        <taxon>Vibrio</taxon>
    </lineage>
</organism>
<dbReference type="RefSeq" id="WP_017036460.1">
    <property type="nucleotide sequence ID" value="NZ_AJYQ02000137.1"/>
</dbReference>
<evidence type="ECO:0008006" key="4">
    <source>
        <dbReference type="Google" id="ProtNLM"/>
    </source>
</evidence>
<dbReference type="STRING" id="1187848.A1QO_15095"/>
<reference evidence="2 3" key="1">
    <citation type="journal article" date="2012" name="Science">
        <title>Ecological populations of bacteria act as socially cohesive units of antibiotic production and resistance.</title>
        <authorList>
            <person name="Cordero O.X."/>
            <person name="Wildschutte H."/>
            <person name="Kirkup B."/>
            <person name="Proehl S."/>
            <person name="Ngo L."/>
            <person name="Hussain F."/>
            <person name="Le Roux F."/>
            <person name="Mincer T."/>
            <person name="Polz M.F."/>
        </authorList>
    </citation>
    <scope>NUCLEOTIDE SEQUENCE [LARGE SCALE GENOMIC DNA]</scope>
    <source>
        <strain evidence="2 3">ZF-129</strain>
    </source>
</reference>
<proteinExistence type="predicted"/>
<evidence type="ECO:0000313" key="3">
    <source>
        <dbReference type="Proteomes" id="UP000094741"/>
    </source>
</evidence>
<dbReference type="OrthoDB" id="6384566at2"/>
<name>A0A1E5B9R2_9VIBR</name>
<dbReference type="AlphaFoldDB" id="A0A1E5B9R2"/>
<evidence type="ECO:0000256" key="1">
    <source>
        <dbReference type="SAM" id="SignalP"/>
    </source>
</evidence>
<dbReference type="EMBL" id="AJYQ02000137">
    <property type="protein sequence ID" value="OEE30655.1"/>
    <property type="molecule type" value="Genomic_DNA"/>
</dbReference>
<evidence type="ECO:0000313" key="2">
    <source>
        <dbReference type="EMBL" id="OEE30655.1"/>
    </source>
</evidence>
<dbReference type="eggNOG" id="ENOG5033X8G">
    <property type="taxonomic scope" value="Bacteria"/>
</dbReference>
<comment type="caution">
    <text evidence="2">The sequence shown here is derived from an EMBL/GenBank/DDBJ whole genome shotgun (WGS) entry which is preliminary data.</text>
</comment>